<sequence length="363" mass="37592">MAGFTDPMMDASSTHARAPRSHRRVLIALITSAALVFTGCAGPNGANGGKDEFPNAKGSRHAVLKNNNPEVVVNTPTQHLPAKVKSWDGEEITVTDTSRIIGIDRPGTITRTIYALGLGKNIIGRDKTADFPMAKDIPLVTTKAHVLNAEKIIAARPTVVIVDVTVGPSAVLRQLRALGIPVVYISPERSLKGVGTTIVEIGEALGVDRKDIDKVIDHTKKEIDDATKRAHAMADGRRIAVLVIRGTNVAFIGGPGSGAPGLVEALGGVDVSKEIGLTAAFTPMTPEAMVKAAPDTVIVMSDGMKSAGGVDGVVSAPGMAQTPAGKNRSVVDILDSALFSFGPGVGLVIDALADALYGKPAAQ</sequence>
<dbReference type="InterPro" id="IPR002491">
    <property type="entry name" value="ABC_transptr_periplasmic_BD"/>
</dbReference>
<feature type="domain" description="Fe/B12 periplasmic-binding" evidence="2">
    <location>
        <begin position="101"/>
        <end position="360"/>
    </location>
</feature>
<comment type="similarity">
    <text evidence="1">Belongs to the bacterial solute-binding protein 8 family.</text>
</comment>
<name>A0A5E3ZZ15_9ACTN</name>
<reference evidence="3 4" key="1">
    <citation type="submission" date="2019-04" db="EMBL/GenBank/DDBJ databases">
        <authorList>
            <person name="Seth-Smith MB H."/>
            <person name="Seth-Smith H."/>
        </authorList>
    </citation>
    <scope>NUCLEOTIDE SEQUENCE [LARGE SCALE GENOMIC DNA]</scope>
    <source>
        <strain evidence="3">USB-603019</strain>
    </source>
</reference>
<evidence type="ECO:0000259" key="2">
    <source>
        <dbReference type="PROSITE" id="PS50983"/>
    </source>
</evidence>
<dbReference type="RefSeq" id="WP_053962477.1">
    <property type="nucleotide sequence ID" value="NZ_CP009312.1"/>
</dbReference>
<evidence type="ECO:0000313" key="4">
    <source>
        <dbReference type="Proteomes" id="UP000324288"/>
    </source>
</evidence>
<proteinExistence type="inferred from homology"/>
<dbReference type="PROSITE" id="PS50983">
    <property type="entry name" value="FE_B12_PBP"/>
    <property type="match status" value="1"/>
</dbReference>
<dbReference type="AlphaFoldDB" id="A0A5E3ZZ15"/>
<keyword evidence="4" id="KW-1185">Reference proteome</keyword>
<evidence type="ECO:0000256" key="1">
    <source>
        <dbReference type="ARBA" id="ARBA00008814"/>
    </source>
</evidence>
<evidence type="ECO:0000313" key="3">
    <source>
        <dbReference type="EMBL" id="VHO01566.1"/>
    </source>
</evidence>
<protein>
    <submittedName>
        <fullName evidence="3">Hemin-binding periplasmic protein HmuT</fullName>
    </submittedName>
</protein>
<accession>A0A5E3ZZ15</accession>
<dbReference type="PANTHER" id="PTHR30535">
    <property type="entry name" value="VITAMIN B12-BINDING PROTEIN"/>
    <property type="match status" value="1"/>
</dbReference>
<dbReference type="EMBL" id="LR584267">
    <property type="protein sequence ID" value="VHO01566.1"/>
    <property type="molecule type" value="Genomic_DNA"/>
</dbReference>
<dbReference type="Gene3D" id="3.40.50.1980">
    <property type="entry name" value="Nitrogenase molybdenum iron protein domain"/>
    <property type="match status" value="2"/>
</dbReference>
<dbReference type="Proteomes" id="UP000324288">
    <property type="component" value="Chromosome"/>
</dbReference>
<dbReference type="SUPFAM" id="SSF53807">
    <property type="entry name" value="Helical backbone' metal receptor"/>
    <property type="match status" value="1"/>
</dbReference>
<organism evidence="3 4">
    <name type="scientific">Lawsonella clevelandensis</name>
    <dbReference type="NCBI Taxonomy" id="1528099"/>
    <lineage>
        <taxon>Bacteria</taxon>
        <taxon>Bacillati</taxon>
        <taxon>Actinomycetota</taxon>
        <taxon>Actinomycetes</taxon>
        <taxon>Mycobacteriales</taxon>
        <taxon>Lawsonellaceae</taxon>
        <taxon>Lawsonella</taxon>
    </lineage>
</organism>
<dbReference type="Pfam" id="PF01497">
    <property type="entry name" value="Peripla_BP_2"/>
    <property type="match status" value="1"/>
</dbReference>
<dbReference type="OrthoDB" id="9797736at2"/>
<dbReference type="InterPro" id="IPR050902">
    <property type="entry name" value="ABC_Transporter_SBP"/>
</dbReference>
<dbReference type="GeneID" id="84895395"/>
<dbReference type="PANTHER" id="PTHR30535:SF4">
    <property type="entry name" value="HEMIN-BINDING PERIPLASMIC PROTEIN HMUT"/>
    <property type="match status" value="1"/>
</dbReference>
<gene>
    <name evidence="3" type="primary">hmuT</name>
    <name evidence="3" type="ORF">LC603019_01500</name>
</gene>